<dbReference type="EMBL" id="JBCNJP010000020">
    <property type="protein sequence ID" value="KAK9059816.1"/>
    <property type="molecule type" value="Genomic_DNA"/>
</dbReference>
<evidence type="ECO:0000256" key="1">
    <source>
        <dbReference type="SAM" id="MobiDB-lite"/>
    </source>
</evidence>
<dbReference type="PANTHER" id="PTHR34568:SF1">
    <property type="entry name" value="DNA BINDING PROTEIN"/>
    <property type="match status" value="1"/>
</dbReference>
<dbReference type="AlphaFoldDB" id="A0AAP0CN32"/>
<evidence type="ECO:0000313" key="4">
    <source>
        <dbReference type="Proteomes" id="UP001408789"/>
    </source>
</evidence>
<protein>
    <recommendedName>
        <fullName evidence="2">AT3G52170-like helix-turn-helix domain-containing protein</fullName>
    </recommendedName>
</protein>
<reference evidence="3 4" key="1">
    <citation type="submission" date="2024-04" db="EMBL/GenBank/DDBJ databases">
        <title>The reference genome of an endangered Asteraceae, Deinandra increscens subsp. villosa, native to the Central Coast of California.</title>
        <authorList>
            <person name="Guilliams M."/>
            <person name="Hasenstab-Lehman K."/>
            <person name="Meyer R."/>
            <person name="Mcevoy S."/>
        </authorList>
    </citation>
    <scope>NUCLEOTIDE SEQUENCE [LARGE SCALE GENOMIC DNA]</scope>
    <source>
        <tissue evidence="3">Leaf</tissue>
    </source>
</reference>
<dbReference type="Pfam" id="PF25896">
    <property type="entry name" value="HTH_AT3G52170"/>
    <property type="match status" value="1"/>
</dbReference>
<feature type="compositionally biased region" description="Polar residues" evidence="1">
    <location>
        <begin position="251"/>
        <end position="268"/>
    </location>
</feature>
<evidence type="ECO:0000259" key="2">
    <source>
        <dbReference type="Pfam" id="PF25896"/>
    </source>
</evidence>
<dbReference type="PANTHER" id="PTHR34568">
    <property type="entry name" value="RRM DOMAIN-CONTAINING PROTEIN"/>
    <property type="match status" value="1"/>
</dbReference>
<comment type="caution">
    <text evidence="3">The sequence shown here is derived from an EMBL/GenBank/DDBJ whole genome shotgun (WGS) entry which is preliminary data.</text>
</comment>
<dbReference type="Proteomes" id="UP001408789">
    <property type="component" value="Unassembled WGS sequence"/>
</dbReference>
<sequence>MHVARGGWLGQTCALAKFDDSFEGKKSGIRRSKEERKGMIETFIKRYQNSNNGDFPSLNLTRKEVGGSFYTVREIVREIIQENRVLGPPKSLPGDQNMENLDSLSEHLNPSDSSHVQLIHTKETQTQPEYVLISEKVLNSRSITELHQGDNEAFEKLNNAELPREGIVGEEKDEVHELVAYETKNHQILEIVDKNLEEGISHTLQESKSMLASQKGQYPSSTKENLVFDVNGNTDVKLEDTLHAEQKQTINGANAQSLHSKTSSNPVQEPTLDERSANLDQSNDQPRASSQNRKTNPTLKRVDLKSWKAASTKSNSRETHQVVKFIRSFITAFVKFWSE</sequence>
<organism evidence="3 4">
    <name type="scientific">Deinandra increscens subsp. villosa</name>
    <dbReference type="NCBI Taxonomy" id="3103831"/>
    <lineage>
        <taxon>Eukaryota</taxon>
        <taxon>Viridiplantae</taxon>
        <taxon>Streptophyta</taxon>
        <taxon>Embryophyta</taxon>
        <taxon>Tracheophyta</taxon>
        <taxon>Spermatophyta</taxon>
        <taxon>Magnoliopsida</taxon>
        <taxon>eudicotyledons</taxon>
        <taxon>Gunneridae</taxon>
        <taxon>Pentapetalae</taxon>
        <taxon>asterids</taxon>
        <taxon>campanulids</taxon>
        <taxon>Asterales</taxon>
        <taxon>Asteraceae</taxon>
        <taxon>Asteroideae</taxon>
        <taxon>Heliantheae alliance</taxon>
        <taxon>Madieae</taxon>
        <taxon>Madiinae</taxon>
        <taxon>Deinandra</taxon>
    </lineage>
</organism>
<gene>
    <name evidence="3" type="ORF">SSX86_020520</name>
</gene>
<dbReference type="InterPro" id="IPR058942">
    <property type="entry name" value="AT3G52170-like"/>
</dbReference>
<dbReference type="InterPro" id="IPR058941">
    <property type="entry name" value="HTH_AT3G52170-like"/>
</dbReference>
<feature type="domain" description="AT3G52170-like helix-turn-helix" evidence="2">
    <location>
        <begin position="32"/>
        <end position="80"/>
    </location>
</feature>
<accession>A0AAP0CN32</accession>
<feature type="compositionally biased region" description="Polar residues" evidence="1">
    <location>
        <begin position="278"/>
        <end position="298"/>
    </location>
</feature>
<name>A0AAP0CN32_9ASTR</name>
<evidence type="ECO:0000313" key="3">
    <source>
        <dbReference type="EMBL" id="KAK9059816.1"/>
    </source>
</evidence>
<keyword evidence="4" id="KW-1185">Reference proteome</keyword>
<feature type="region of interest" description="Disordered" evidence="1">
    <location>
        <begin position="251"/>
        <end position="313"/>
    </location>
</feature>
<proteinExistence type="predicted"/>